<feature type="transmembrane region" description="Helical" evidence="1">
    <location>
        <begin position="32"/>
        <end position="51"/>
    </location>
</feature>
<evidence type="ECO:0000313" key="2">
    <source>
        <dbReference type="EMBL" id="KZP09400.1"/>
    </source>
</evidence>
<keyword evidence="1" id="KW-0812">Transmembrane</keyword>
<protein>
    <submittedName>
        <fullName evidence="2">Uncharacterized protein</fullName>
    </submittedName>
</protein>
<evidence type="ECO:0000256" key="1">
    <source>
        <dbReference type="SAM" id="Phobius"/>
    </source>
</evidence>
<dbReference type="Proteomes" id="UP000076532">
    <property type="component" value="Unassembled WGS sequence"/>
</dbReference>
<dbReference type="EMBL" id="KV417701">
    <property type="protein sequence ID" value="KZP09400.1"/>
    <property type="molecule type" value="Genomic_DNA"/>
</dbReference>
<dbReference type="STRING" id="436010.A0A165YBP8"/>
<accession>A0A165YBP8</accession>
<organism evidence="2 3">
    <name type="scientific">Athelia psychrophila</name>
    <dbReference type="NCBI Taxonomy" id="1759441"/>
    <lineage>
        <taxon>Eukaryota</taxon>
        <taxon>Fungi</taxon>
        <taxon>Dikarya</taxon>
        <taxon>Basidiomycota</taxon>
        <taxon>Agaricomycotina</taxon>
        <taxon>Agaricomycetes</taxon>
        <taxon>Agaricomycetidae</taxon>
        <taxon>Atheliales</taxon>
        <taxon>Atheliaceae</taxon>
        <taxon>Athelia</taxon>
    </lineage>
</organism>
<proteinExistence type="predicted"/>
<sequence>MFASCIPWFASIWLMTNNTVVIHSHLNAVKCVIYIIHAIAVPFLQLIFSIINKHLMDLNREGPAEAHQTLHQLNLIIVSHFNFKRGFDVLDTRYDMTSVVFRAMGVKIGGGGGGGWIFGGQRGWGFGMVAVRTRENVYEQGSDRYCPSALSQVYN</sequence>
<name>A0A165YBP8_9AGAM</name>
<keyword evidence="3" id="KW-1185">Reference proteome</keyword>
<keyword evidence="1" id="KW-1133">Transmembrane helix</keyword>
<reference evidence="2 3" key="1">
    <citation type="journal article" date="2016" name="Mol. Biol. Evol.">
        <title>Comparative Genomics of Early-Diverging Mushroom-Forming Fungi Provides Insights into the Origins of Lignocellulose Decay Capabilities.</title>
        <authorList>
            <person name="Nagy L.G."/>
            <person name="Riley R."/>
            <person name="Tritt A."/>
            <person name="Adam C."/>
            <person name="Daum C."/>
            <person name="Floudas D."/>
            <person name="Sun H."/>
            <person name="Yadav J.S."/>
            <person name="Pangilinan J."/>
            <person name="Larsson K.H."/>
            <person name="Matsuura K."/>
            <person name="Barry K."/>
            <person name="Labutti K."/>
            <person name="Kuo R."/>
            <person name="Ohm R.A."/>
            <person name="Bhattacharya S.S."/>
            <person name="Shirouzu T."/>
            <person name="Yoshinaga Y."/>
            <person name="Martin F.M."/>
            <person name="Grigoriev I.V."/>
            <person name="Hibbett D.S."/>
        </authorList>
    </citation>
    <scope>NUCLEOTIDE SEQUENCE [LARGE SCALE GENOMIC DNA]</scope>
    <source>
        <strain evidence="2 3">CBS 109695</strain>
    </source>
</reference>
<evidence type="ECO:0000313" key="3">
    <source>
        <dbReference type="Proteomes" id="UP000076532"/>
    </source>
</evidence>
<keyword evidence="1" id="KW-0472">Membrane</keyword>
<gene>
    <name evidence="2" type="ORF">FIBSPDRAFT_938516</name>
</gene>
<dbReference type="AlphaFoldDB" id="A0A165YBP8"/>